<dbReference type="InterPro" id="IPR001608">
    <property type="entry name" value="Ala_racemase_N"/>
</dbReference>
<gene>
    <name evidence="5" type="ORF">ACFOEB_11350</name>
</gene>
<dbReference type="PANTHER" id="PTHR10146">
    <property type="entry name" value="PROLINE SYNTHETASE CO-TRANSCRIBED BACTERIAL HOMOLOG PROTEIN"/>
    <property type="match status" value="1"/>
</dbReference>
<evidence type="ECO:0000256" key="3">
    <source>
        <dbReference type="RuleBase" id="RU004514"/>
    </source>
</evidence>
<organism evidence="5 6">
    <name type="scientific">Gilvimarinus japonicus</name>
    <dbReference type="NCBI Taxonomy" id="1796469"/>
    <lineage>
        <taxon>Bacteria</taxon>
        <taxon>Pseudomonadati</taxon>
        <taxon>Pseudomonadota</taxon>
        <taxon>Gammaproteobacteria</taxon>
        <taxon>Cellvibrionales</taxon>
        <taxon>Cellvibrionaceae</taxon>
        <taxon>Gilvimarinus</taxon>
    </lineage>
</organism>
<evidence type="ECO:0000313" key="6">
    <source>
        <dbReference type="Proteomes" id="UP001595548"/>
    </source>
</evidence>
<sequence length="227" mass="24743">MHKIDEKLANVTARIARAAEISGRSASDVALLAVSKTQPADQLRRAYQAGARRFGENYLQEALDKQDQLSDLDELEWHFIGPIQSNKTRAIAERFSWVHSVDRLKVAQRLNDQRPPQLGPLHICLQVNIDEEPSKSGAHLTELNALAHQVAQLPNIALRGLMAIPAPDKPPRASFARLAAALAQLQQAEPTCPLDTLSIGMSGDLEDAIAEGATIVRIGTDIFGPRA</sequence>
<dbReference type="EMBL" id="JBHRTL010000007">
    <property type="protein sequence ID" value="MFC3155797.1"/>
    <property type="molecule type" value="Genomic_DNA"/>
</dbReference>
<name>A0ABV7HVV1_9GAMM</name>
<feature type="modified residue" description="N6-(pyridoxal phosphate)lysine" evidence="2">
    <location>
        <position position="36"/>
    </location>
</feature>
<dbReference type="InterPro" id="IPR029066">
    <property type="entry name" value="PLP-binding_barrel"/>
</dbReference>
<dbReference type="RefSeq" id="WP_382416745.1">
    <property type="nucleotide sequence ID" value="NZ_AP031500.1"/>
</dbReference>
<comment type="function">
    <text evidence="2">Pyridoxal 5'-phosphate (PLP)-binding protein, which is involved in PLP homeostasis.</text>
</comment>
<dbReference type="PANTHER" id="PTHR10146:SF14">
    <property type="entry name" value="PYRIDOXAL PHOSPHATE HOMEOSTASIS PROTEIN"/>
    <property type="match status" value="1"/>
</dbReference>
<dbReference type="Gene3D" id="3.20.20.10">
    <property type="entry name" value="Alanine racemase"/>
    <property type="match status" value="1"/>
</dbReference>
<dbReference type="HAMAP" id="MF_02087">
    <property type="entry name" value="PLP_homeostasis"/>
    <property type="match status" value="1"/>
</dbReference>
<dbReference type="PIRSF" id="PIRSF004848">
    <property type="entry name" value="YBL036c_PLPDEIII"/>
    <property type="match status" value="1"/>
</dbReference>
<keyword evidence="6" id="KW-1185">Reference proteome</keyword>
<comment type="similarity">
    <text evidence="2 3">Belongs to the pyridoxal phosphate-binding protein YggS/PROSC family.</text>
</comment>
<dbReference type="PROSITE" id="PS01211">
    <property type="entry name" value="UPF0001"/>
    <property type="match status" value="1"/>
</dbReference>
<protein>
    <recommendedName>
        <fullName evidence="2">Pyridoxal phosphate homeostasis protein</fullName>
        <shortName evidence="2">PLP homeostasis protein</shortName>
    </recommendedName>
</protein>
<evidence type="ECO:0000256" key="2">
    <source>
        <dbReference type="HAMAP-Rule" id="MF_02087"/>
    </source>
</evidence>
<evidence type="ECO:0000313" key="5">
    <source>
        <dbReference type="EMBL" id="MFC3155797.1"/>
    </source>
</evidence>
<reference evidence="6" key="1">
    <citation type="journal article" date="2019" name="Int. J. Syst. Evol. Microbiol.">
        <title>The Global Catalogue of Microorganisms (GCM) 10K type strain sequencing project: providing services to taxonomists for standard genome sequencing and annotation.</title>
        <authorList>
            <consortium name="The Broad Institute Genomics Platform"/>
            <consortium name="The Broad Institute Genome Sequencing Center for Infectious Disease"/>
            <person name="Wu L."/>
            <person name="Ma J."/>
        </authorList>
    </citation>
    <scope>NUCLEOTIDE SEQUENCE [LARGE SCALE GENOMIC DNA]</scope>
    <source>
        <strain evidence="6">KCTC 52141</strain>
    </source>
</reference>
<dbReference type="CDD" id="cd06824">
    <property type="entry name" value="PLPDE_III_Yggs_like"/>
    <property type="match status" value="1"/>
</dbReference>
<evidence type="ECO:0000256" key="1">
    <source>
        <dbReference type="ARBA" id="ARBA00022898"/>
    </source>
</evidence>
<dbReference type="Proteomes" id="UP001595548">
    <property type="component" value="Unassembled WGS sequence"/>
</dbReference>
<dbReference type="Pfam" id="PF01168">
    <property type="entry name" value="Ala_racemase_N"/>
    <property type="match status" value="1"/>
</dbReference>
<accession>A0ABV7HVV1</accession>
<feature type="domain" description="Alanine racemase N-terminal" evidence="4">
    <location>
        <begin position="11"/>
        <end position="225"/>
    </location>
</feature>
<proteinExistence type="inferred from homology"/>
<keyword evidence="1 2" id="KW-0663">Pyridoxal phosphate</keyword>
<evidence type="ECO:0000259" key="4">
    <source>
        <dbReference type="Pfam" id="PF01168"/>
    </source>
</evidence>
<comment type="caution">
    <text evidence="5">The sequence shown here is derived from an EMBL/GenBank/DDBJ whole genome shotgun (WGS) entry which is preliminary data.</text>
</comment>
<dbReference type="NCBIfam" id="TIGR00044">
    <property type="entry name" value="YggS family pyridoxal phosphate-dependent enzyme"/>
    <property type="match status" value="1"/>
</dbReference>
<dbReference type="SUPFAM" id="SSF51419">
    <property type="entry name" value="PLP-binding barrel"/>
    <property type="match status" value="1"/>
</dbReference>
<dbReference type="InterPro" id="IPR011078">
    <property type="entry name" value="PyrdxlP_homeostasis"/>
</dbReference>